<comment type="caution">
    <text evidence="1">The sequence shown here is derived from an EMBL/GenBank/DDBJ whole genome shotgun (WGS) entry which is preliminary data.</text>
</comment>
<name>A0A511T5Y5_MYXFU</name>
<accession>A0A511T5Y5</accession>
<gene>
    <name evidence="1" type="ORF">MFU01_39790</name>
</gene>
<dbReference type="AlphaFoldDB" id="A0A511T5Y5"/>
<dbReference type="EMBL" id="BJXR01000030">
    <property type="protein sequence ID" value="GEN08942.1"/>
    <property type="molecule type" value="Genomic_DNA"/>
</dbReference>
<protein>
    <submittedName>
        <fullName evidence="1">Uncharacterized protein</fullName>
    </submittedName>
</protein>
<evidence type="ECO:0000313" key="2">
    <source>
        <dbReference type="Proteomes" id="UP000321514"/>
    </source>
</evidence>
<sequence length="63" mass="7104">MLLHRRPLQLLSPLTREGLPAGLVDNYQARLHLVCVSIVNVTTTTRTTTRYGEVWSGARREVS</sequence>
<reference evidence="1 2" key="1">
    <citation type="submission" date="2019-07" db="EMBL/GenBank/DDBJ databases">
        <title>Whole genome shotgun sequence of Myxococcus fulvus NBRC 100333.</title>
        <authorList>
            <person name="Hosoyama A."/>
            <person name="Uohara A."/>
            <person name="Ohji S."/>
            <person name="Ichikawa N."/>
        </authorList>
    </citation>
    <scope>NUCLEOTIDE SEQUENCE [LARGE SCALE GENOMIC DNA]</scope>
    <source>
        <strain evidence="1 2">NBRC 100333</strain>
    </source>
</reference>
<organism evidence="1 2">
    <name type="scientific">Myxococcus fulvus</name>
    <dbReference type="NCBI Taxonomy" id="33"/>
    <lineage>
        <taxon>Bacteria</taxon>
        <taxon>Pseudomonadati</taxon>
        <taxon>Myxococcota</taxon>
        <taxon>Myxococcia</taxon>
        <taxon>Myxococcales</taxon>
        <taxon>Cystobacterineae</taxon>
        <taxon>Myxococcaceae</taxon>
        <taxon>Myxococcus</taxon>
    </lineage>
</organism>
<proteinExistence type="predicted"/>
<dbReference type="Proteomes" id="UP000321514">
    <property type="component" value="Unassembled WGS sequence"/>
</dbReference>
<evidence type="ECO:0000313" key="1">
    <source>
        <dbReference type="EMBL" id="GEN08942.1"/>
    </source>
</evidence>